<evidence type="ECO:0000259" key="2">
    <source>
        <dbReference type="PROSITE" id="PS50213"/>
    </source>
</evidence>
<name>A0A4P9XY42_9FUNG</name>
<feature type="domain" description="FAS1" evidence="2">
    <location>
        <begin position="64"/>
        <end position="189"/>
    </location>
</feature>
<dbReference type="SUPFAM" id="SSF82153">
    <property type="entry name" value="FAS1 domain"/>
    <property type="match status" value="1"/>
</dbReference>
<evidence type="ECO:0000313" key="3">
    <source>
        <dbReference type="EMBL" id="RKP10611.1"/>
    </source>
</evidence>
<dbReference type="InterPro" id="IPR000782">
    <property type="entry name" value="FAS1_domain"/>
</dbReference>
<dbReference type="Pfam" id="PF02469">
    <property type="entry name" value="Fasciclin"/>
    <property type="match status" value="1"/>
</dbReference>
<feature type="chain" id="PRO_5020843532" description="FAS1 domain-containing protein" evidence="1">
    <location>
        <begin position="19"/>
        <end position="219"/>
    </location>
</feature>
<accession>A0A4P9XY42</accession>
<evidence type="ECO:0000256" key="1">
    <source>
        <dbReference type="SAM" id="SignalP"/>
    </source>
</evidence>
<reference evidence="4" key="1">
    <citation type="journal article" date="2018" name="Nat. Microbiol.">
        <title>Leveraging single-cell genomics to expand the fungal tree of life.</title>
        <authorList>
            <person name="Ahrendt S.R."/>
            <person name="Quandt C.A."/>
            <person name="Ciobanu D."/>
            <person name="Clum A."/>
            <person name="Salamov A."/>
            <person name="Andreopoulos B."/>
            <person name="Cheng J.F."/>
            <person name="Woyke T."/>
            <person name="Pelin A."/>
            <person name="Henrissat B."/>
            <person name="Reynolds N.K."/>
            <person name="Benny G.L."/>
            <person name="Smith M.E."/>
            <person name="James T.Y."/>
            <person name="Grigoriev I.V."/>
        </authorList>
    </citation>
    <scope>NUCLEOTIDE SEQUENCE [LARGE SCALE GENOMIC DNA]</scope>
    <source>
        <strain evidence="4">RSA 1356</strain>
    </source>
</reference>
<dbReference type="AlphaFoldDB" id="A0A4P9XY42"/>
<gene>
    <name evidence="3" type="ORF">THASP1DRAFT_27579</name>
</gene>
<keyword evidence="4" id="KW-1185">Reference proteome</keyword>
<dbReference type="Gene3D" id="2.30.180.10">
    <property type="entry name" value="FAS1 domain"/>
    <property type="match status" value="1"/>
</dbReference>
<dbReference type="PROSITE" id="PS50213">
    <property type="entry name" value="FAS1"/>
    <property type="match status" value="1"/>
</dbReference>
<keyword evidence="1" id="KW-0732">Signal</keyword>
<organism evidence="3 4">
    <name type="scientific">Thamnocephalis sphaerospora</name>
    <dbReference type="NCBI Taxonomy" id="78915"/>
    <lineage>
        <taxon>Eukaryota</taxon>
        <taxon>Fungi</taxon>
        <taxon>Fungi incertae sedis</taxon>
        <taxon>Zoopagomycota</taxon>
        <taxon>Zoopagomycotina</taxon>
        <taxon>Zoopagomycetes</taxon>
        <taxon>Zoopagales</taxon>
        <taxon>Sigmoideomycetaceae</taxon>
        <taxon>Thamnocephalis</taxon>
    </lineage>
</organism>
<sequence>MLFKAITLAALAITAVSATPVKSKTENYIMYTLPPYMSKAQLTPVPNGVSMVFRPSRTLKDVSTSHIYNALSMFENFTQFYDIVVRTGGLEHILQQDHLRNYTIFAPVNNPNRSWSQFNFTKDAVAYHMLGNAYDLSSAMPDRVYRLPHNSPTTHVLQKGKYLQVNCALIVGKPIKASNGIIYPINFPLDPEKDYPVVTSAAIDEGADCKARYEAAFAN</sequence>
<dbReference type="EMBL" id="KZ992444">
    <property type="protein sequence ID" value="RKP10611.1"/>
    <property type="molecule type" value="Genomic_DNA"/>
</dbReference>
<feature type="signal peptide" evidence="1">
    <location>
        <begin position="1"/>
        <end position="18"/>
    </location>
</feature>
<proteinExistence type="predicted"/>
<dbReference type="InterPro" id="IPR036378">
    <property type="entry name" value="FAS1_dom_sf"/>
</dbReference>
<dbReference type="Proteomes" id="UP000271241">
    <property type="component" value="Unassembled WGS sequence"/>
</dbReference>
<protein>
    <recommendedName>
        <fullName evidence="2">FAS1 domain-containing protein</fullName>
    </recommendedName>
</protein>
<evidence type="ECO:0000313" key="4">
    <source>
        <dbReference type="Proteomes" id="UP000271241"/>
    </source>
</evidence>